<accession>A0AAV8ZA07</accession>
<evidence type="ECO:0000313" key="3">
    <source>
        <dbReference type="Proteomes" id="UP001162162"/>
    </source>
</evidence>
<evidence type="ECO:0000256" key="1">
    <source>
        <dbReference type="SAM" id="MobiDB-lite"/>
    </source>
</evidence>
<dbReference type="EMBL" id="JAPWTK010000007">
    <property type="protein sequence ID" value="KAJ8960763.1"/>
    <property type="molecule type" value="Genomic_DNA"/>
</dbReference>
<feature type="compositionally biased region" description="Polar residues" evidence="1">
    <location>
        <begin position="1"/>
        <end position="12"/>
    </location>
</feature>
<proteinExistence type="predicted"/>
<comment type="caution">
    <text evidence="2">The sequence shown here is derived from an EMBL/GenBank/DDBJ whole genome shotgun (WGS) entry which is preliminary data.</text>
</comment>
<evidence type="ECO:0000313" key="2">
    <source>
        <dbReference type="EMBL" id="KAJ8960763.1"/>
    </source>
</evidence>
<organism evidence="2 3">
    <name type="scientific">Aromia moschata</name>
    <dbReference type="NCBI Taxonomy" id="1265417"/>
    <lineage>
        <taxon>Eukaryota</taxon>
        <taxon>Metazoa</taxon>
        <taxon>Ecdysozoa</taxon>
        <taxon>Arthropoda</taxon>
        <taxon>Hexapoda</taxon>
        <taxon>Insecta</taxon>
        <taxon>Pterygota</taxon>
        <taxon>Neoptera</taxon>
        <taxon>Endopterygota</taxon>
        <taxon>Coleoptera</taxon>
        <taxon>Polyphaga</taxon>
        <taxon>Cucujiformia</taxon>
        <taxon>Chrysomeloidea</taxon>
        <taxon>Cerambycidae</taxon>
        <taxon>Cerambycinae</taxon>
        <taxon>Callichromatini</taxon>
        <taxon>Aromia</taxon>
    </lineage>
</organism>
<dbReference type="Proteomes" id="UP001162162">
    <property type="component" value="Unassembled WGS sequence"/>
</dbReference>
<dbReference type="AlphaFoldDB" id="A0AAV8ZA07"/>
<gene>
    <name evidence="2" type="ORF">NQ318_020057</name>
</gene>
<feature type="region of interest" description="Disordered" evidence="1">
    <location>
        <begin position="1"/>
        <end position="21"/>
    </location>
</feature>
<keyword evidence="3" id="KW-1185">Reference proteome</keyword>
<sequence length="201" mass="23226">MSNLEVENSFRQNSHDKMRREQRGGFLNHYRGWKNTEMVDTHISCFGWQPPMRAGHSNLNGFYFYSHFDRPLLSTLRMWESRYSRSQPASVHERKAKEIRCFSAATRRFRNDSALLAPKNKSCRNLRKSKSAYSIRRHSCVICFHTEDTAALDIVAPCDIASSSSARPTGNLRVNLRTCLLKSQRFTSTLRSRSAMIDSGR</sequence>
<protein>
    <submittedName>
        <fullName evidence="2">Uncharacterized protein</fullName>
    </submittedName>
</protein>
<reference evidence="2" key="1">
    <citation type="journal article" date="2023" name="Insect Mol. Biol.">
        <title>Genome sequencing provides insights into the evolution of gene families encoding plant cell wall-degrading enzymes in longhorned beetles.</title>
        <authorList>
            <person name="Shin N.R."/>
            <person name="Okamura Y."/>
            <person name="Kirsch R."/>
            <person name="Pauchet Y."/>
        </authorList>
    </citation>
    <scope>NUCLEOTIDE SEQUENCE</scope>
    <source>
        <strain evidence="2">AMC_N1</strain>
    </source>
</reference>
<name>A0AAV8ZA07_9CUCU</name>